<dbReference type="KEGG" id="mets:DK389_30490"/>
<accession>A0A2U8WFJ1</accession>
<feature type="chain" id="PRO_5015998533" evidence="1">
    <location>
        <begin position="22"/>
        <end position="88"/>
    </location>
</feature>
<organism evidence="2 3">
    <name type="scientific">Methylobacterium durans</name>
    <dbReference type="NCBI Taxonomy" id="2202825"/>
    <lineage>
        <taxon>Bacteria</taxon>
        <taxon>Pseudomonadati</taxon>
        <taxon>Pseudomonadota</taxon>
        <taxon>Alphaproteobacteria</taxon>
        <taxon>Hyphomicrobiales</taxon>
        <taxon>Methylobacteriaceae</taxon>
        <taxon>Methylobacterium</taxon>
    </lineage>
</organism>
<gene>
    <name evidence="2" type="ORF">DK389_30490</name>
</gene>
<evidence type="ECO:0000313" key="2">
    <source>
        <dbReference type="EMBL" id="AWN44042.1"/>
    </source>
</evidence>
<protein>
    <submittedName>
        <fullName evidence="2">Uncharacterized protein</fullName>
    </submittedName>
</protein>
<dbReference type="AlphaFoldDB" id="A0A2U8WFJ1"/>
<reference evidence="3" key="1">
    <citation type="submission" date="2018-05" db="EMBL/GenBank/DDBJ databases">
        <title>Complete Genome Sequence of Methylobacterium sp. 17SD2-17.</title>
        <authorList>
            <person name="Srinivasan S."/>
        </authorList>
    </citation>
    <scope>NUCLEOTIDE SEQUENCE [LARGE SCALE GENOMIC DNA]</scope>
    <source>
        <strain evidence="3">17SD2-17</strain>
    </source>
</reference>
<sequence length="88" mass="9585">MTKSLILAGALVATVSGYAWAQQTFSAWGHDFTLSPFTPQQMMVAVATDTKTGRKFNVLKLKSGKMMAIAPINSMQGMPETTQEDMIQ</sequence>
<proteinExistence type="predicted"/>
<evidence type="ECO:0000256" key="1">
    <source>
        <dbReference type="SAM" id="SignalP"/>
    </source>
</evidence>
<dbReference type="Proteomes" id="UP000245926">
    <property type="component" value="Chromosome"/>
</dbReference>
<keyword evidence="3" id="KW-1185">Reference proteome</keyword>
<dbReference type="RefSeq" id="WP_109895410.1">
    <property type="nucleotide sequence ID" value="NZ_CP029550.1"/>
</dbReference>
<dbReference type="EMBL" id="CP029550">
    <property type="protein sequence ID" value="AWN44042.1"/>
    <property type="molecule type" value="Genomic_DNA"/>
</dbReference>
<keyword evidence="1" id="KW-0732">Signal</keyword>
<dbReference type="OrthoDB" id="8003415at2"/>
<feature type="signal peptide" evidence="1">
    <location>
        <begin position="1"/>
        <end position="21"/>
    </location>
</feature>
<evidence type="ECO:0000313" key="3">
    <source>
        <dbReference type="Proteomes" id="UP000245926"/>
    </source>
</evidence>
<name>A0A2U8WFJ1_9HYPH</name>